<dbReference type="GeneID" id="35604037"/>
<dbReference type="RefSeq" id="XP_023629971.1">
    <property type="nucleotide sequence ID" value="XM_023774203.1"/>
</dbReference>
<gene>
    <name evidence="1" type="ORF">RCC_08958</name>
</gene>
<proteinExistence type="predicted"/>
<dbReference type="AlphaFoldDB" id="A0A2D3UYW9"/>
<keyword evidence="2" id="KW-1185">Reference proteome</keyword>
<sequence length="245" mass="27515">MTDFQRDLAQNVHAQALATPIRACVLTKARLPSHFLIPFVSNLPPKTPNAQSTPPQPPLLIKPSLVPRIGPWKSSQPSSYILASHSAIAHLIGPRTRKKEKGGSKWAMLVSERMKKPWAMRERKSVDKVAVAKEWEWDEEMDERVKGLLGREVVRRVRWCVGQEEDLVGRVGEGDGEDEIVVRIGGEGDQIAGFDLREMVDEEALVELRGLFDGADAFVLRRHSKTVITHLALEALRNYTEEIDT</sequence>
<accession>A0A2D3UYW9</accession>
<dbReference type="OrthoDB" id="3363286at2759"/>
<protein>
    <submittedName>
        <fullName evidence="1">Uncharacterized protein</fullName>
    </submittedName>
</protein>
<dbReference type="Proteomes" id="UP000225277">
    <property type="component" value="Unassembled WGS sequence"/>
</dbReference>
<dbReference type="STRING" id="112498.A0A2D3UYW9"/>
<organism evidence="1 2">
    <name type="scientific">Ramularia collo-cygni</name>
    <dbReference type="NCBI Taxonomy" id="112498"/>
    <lineage>
        <taxon>Eukaryota</taxon>
        <taxon>Fungi</taxon>
        <taxon>Dikarya</taxon>
        <taxon>Ascomycota</taxon>
        <taxon>Pezizomycotina</taxon>
        <taxon>Dothideomycetes</taxon>
        <taxon>Dothideomycetidae</taxon>
        <taxon>Mycosphaerellales</taxon>
        <taxon>Mycosphaerellaceae</taxon>
        <taxon>Ramularia</taxon>
    </lineage>
</organism>
<dbReference type="EMBL" id="FJUY01000016">
    <property type="protein sequence ID" value="CZT23247.1"/>
    <property type="molecule type" value="Genomic_DNA"/>
</dbReference>
<evidence type="ECO:0000313" key="1">
    <source>
        <dbReference type="EMBL" id="CZT23247.1"/>
    </source>
</evidence>
<name>A0A2D3UYW9_9PEZI</name>
<evidence type="ECO:0000313" key="2">
    <source>
        <dbReference type="Proteomes" id="UP000225277"/>
    </source>
</evidence>
<reference evidence="1 2" key="1">
    <citation type="submission" date="2016-03" db="EMBL/GenBank/DDBJ databases">
        <authorList>
            <person name="Ploux O."/>
        </authorList>
    </citation>
    <scope>NUCLEOTIDE SEQUENCE [LARGE SCALE GENOMIC DNA]</scope>
    <source>
        <strain evidence="1 2">URUG2</strain>
    </source>
</reference>